<name>A0A1G9TCG7_9BACI</name>
<proteinExistence type="predicted"/>
<dbReference type="GO" id="GO:0046983">
    <property type="term" value="F:protein dimerization activity"/>
    <property type="evidence" value="ECO:0007669"/>
    <property type="project" value="InterPro"/>
</dbReference>
<evidence type="ECO:0000313" key="2">
    <source>
        <dbReference type="EMBL" id="SDM45366.1"/>
    </source>
</evidence>
<evidence type="ECO:0000259" key="1">
    <source>
        <dbReference type="PROSITE" id="PS51500"/>
    </source>
</evidence>
<reference evidence="3" key="1">
    <citation type="submission" date="2016-10" db="EMBL/GenBank/DDBJ databases">
        <authorList>
            <person name="Varghese N."/>
            <person name="Submissions S."/>
        </authorList>
    </citation>
    <scope>NUCLEOTIDE SEQUENCE [LARGE SCALE GENOMIC DNA]</scope>
    <source>
        <strain evidence="3">CGMCC 1.6199</strain>
    </source>
</reference>
<sequence length="62" mass="7354">MNVYEKLDQEWVDLMVEAKELGIGIEELQEFLENQGQFKRNVTYYALISKQEQRKVEQTGES</sequence>
<dbReference type="SUPFAM" id="SSF47406">
    <property type="entry name" value="SinR repressor dimerisation domain-like"/>
    <property type="match status" value="1"/>
</dbReference>
<dbReference type="Pfam" id="PF08671">
    <property type="entry name" value="SinI"/>
    <property type="match status" value="1"/>
</dbReference>
<dbReference type="AlphaFoldDB" id="A0A1G9TCG7"/>
<protein>
    <submittedName>
        <fullName evidence="2">Anti-repressor SinI</fullName>
    </submittedName>
</protein>
<dbReference type="InterPro" id="IPR036281">
    <property type="entry name" value="SinR/SinI_dimer_dom_sf"/>
</dbReference>
<gene>
    <name evidence="2" type="ORF">SAMN05216244_2529</name>
</gene>
<dbReference type="RefSeq" id="WP_074599528.1">
    <property type="nucleotide sequence ID" value="NZ_FNHF01000003.1"/>
</dbReference>
<evidence type="ECO:0000313" key="3">
    <source>
        <dbReference type="Proteomes" id="UP000182347"/>
    </source>
</evidence>
<dbReference type="GO" id="GO:0006355">
    <property type="term" value="P:regulation of DNA-templated transcription"/>
    <property type="evidence" value="ECO:0007669"/>
    <property type="project" value="InterPro"/>
</dbReference>
<feature type="domain" description="Sin" evidence="1">
    <location>
        <begin position="1"/>
        <end position="36"/>
    </location>
</feature>
<accession>A0A1G9TCG7</accession>
<keyword evidence="3" id="KW-1185">Reference proteome</keyword>
<dbReference type="InterPro" id="IPR010981">
    <property type="entry name" value="SinR/SinI_dimer_dom"/>
</dbReference>
<dbReference type="EMBL" id="FNHF01000003">
    <property type="protein sequence ID" value="SDM45366.1"/>
    <property type="molecule type" value="Genomic_DNA"/>
</dbReference>
<organism evidence="2 3">
    <name type="scientific">Sediminibacillus halophilus</name>
    <dbReference type="NCBI Taxonomy" id="482461"/>
    <lineage>
        <taxon>Bacteria</taxon>
        <taxon>Bacillati</taxon>
        <taxon>Bacillota</taxon>
        <taxon>Bacilli</taxon>
        <taxon>Bacillales</taxon>
        <taxon>Bacillaceae</taxon>
        <taxon>Sediminibacillus</taxon>
    </lineage>
</organism>
<dbReference type="Proteomes" id="UP000182347">
    <property type="component" value="Unassembled WGS sequence"/>
</dbReference>
<dbReference type="PROSITE" id="PS51500">
    <property type="entry name" value="SIN"/>
    <property type="match status" value="1"/>
</dbReference>